<dbReference type="GO" id="GO:0003677">
    <property type="term" value="F:DNA binding"/>
    <property type="evidence" value="ECO:0007669"/>
    <property type="project" value="UniProtKB-KW"/>
</dbReference>
<feature type="domain" description="C2H2-type" evidence="13">
    <location>
        <begin position="528"/>
        <end position="555"/>
    </location>
</feature>
<evidence type="ECO:0000256" key="5">
    <source>
        <dbReference type="ARBA" id="ARBA00022771"/>
    </source>
</evidence>
<dbReference type="PROSITE" id="PS00028">
    <property type="entry name" value="ZINC_FINGER_C2H2_1"/>
    <property type="match status" value="5"/>
</dbReference>
<feature type="domain" description="C2H2-type" evidence="13">
    <location>
        <begin position="500"/>
        <end position="527"/>
    </location>
</feature>
<dbReference type="Gene3D" id="3.30.160.60">
    <property type="entry name" value="Classic Zinc Finger"/>
    <property type="match status" value="5"/>
</dbReference>
<feature type="region of interest" description="Disordered" evidence="12">
    <location>
        <begin position="138"/>
        <end position="160"/>
    </location>
</feature>
<evidence type="ECO:0000313" key="15">
    <source>
        <dbReference type="Proteomes" id="UP000886611"/>
    </source>
</evidence>
<evidence type="ECO:0000256" key="2">
    <source>
        <dbReference type="ARBA" id="ARBA00006991"/>
    </source>
</evidence>
<feature type="domain" description="C2H2-type" evidence="13">
    <location>
        <begin position="400"/>
        <end position="427"/>
    </location>
</feature>
<keyword evidence="8" id="KW-0238">DNA-binding</keyword>
<evidence type="ECO:0000313" key="14">
    <source>
        <dbReference type="EMBL" id="KAG2464131.1"/>
    </source>
</evidence>
<evidence type="ECO:0000256" key="10">
    <source>
        <dbReference type="ARBA" id="ARBA00023242"/>
    </source>
</evidence>
<dbReference type="InterPro" id="IPR036236">
    <property type="entry name" value="Znf_C2H2_sf"/>
</dbReference>
<name>A0A8X8BRY2_POLSE</name>
<keyword evidence="3" id="KW-0479">Metal-binding</keyword>
<reference evidence="14 15" key="1">
    <citation type="journal article" date="2021" name="Cell">
        <title>Tracing the genetic footprints of vertebrate landing in non-teleost ray-finned fishes.</title>
        <authorList>
            <person name="Bi X."/>
            <person name="Wang K."/>
            <person name="Yang L."/>
            <person name="Pan H."/>
            <person name="Jiang H."/>
            <person name="Wei Q."/>
            <person name="Fang M."/>
            <person name="Yu H."/>
            <person name="Zhu C."/>
            <person name="Cai Y."/>
            <person name="He Y."/>
            <person name="Gan X."/>
            <person name="Zeng H."/>
            <person name="Yu D."/>
            <person name="Zhu Y."/>
            <person name="Jiang H."/>
            <person name="Qiu Q."/>
            <person name="Yang H."/>
            <person name="Zhang Y.E."/>
            <person name="Wang W."/>
            <person name="Zhu M."/>
            <person name="He S."/>
            <person name="Zhang G."/>
        </authorList>
    </citation>
    <scope>NUCLEOTIDE SEQUENCE [LARGE SCALE GENOMIC DNA]</scope>
    <source>
        <strain evidence="14">Bchr_013</strain>
    </source>
</reference>
<evidence type="ECO:0000256" key="8">
    <source>
        <dbReference type="ARBA" id="ARBA00023125"/>
    </source>
</evidence>
<keyword evidence="10" id="KW-0539">Nucleus</keyword>
<dbReference type="PANTHER" id="PTHR24394">
    <property type="entry name" value="ZINC FINGER PROTEIN"/>
    <property type="match status" value="1"/>
</dbReference>
<comment type="caution">
    <text evidence="14">The sequence shown here is derived from an EMBL/GenBank/DDBJ whole genome shotgun (WGS) entry which is preliminary data.</text>
</comment>
<accession>A0A8X8BRY2</accession>
<evidence type="ECO:0000256" key="11">
    <source>
        <dbReference type="PROSITE-ProRule" id="PRU00042"/>
    </source>
</evidence>
<keyword evidence="15" id="KW-1185">Reference proteome</keyword>
<dbReference type="EMBL" id="JAATIS010003638">
    <property type="protein sequence ID" value="KAG2464131.1"/>
    <property type="molecule type" value="Genomic_DNA"/>
</dbReference>
<evidence type="ECO:0000256" key="1">
    <source>
        <dbReference type="ARBA" id="ARBA00004123"/>
    </source>
</evidence>
<feature type="compositionally biased region" description="Basic and acidic residues" evidence="12">
    <location>
        <begin position="294"/>
        <end position="312"/>
    </location>
</feature>
<dbReference type="InterPro" id="IPR013087">
    <property type="entry name" value="Znf_C2H2_type"/>
</dbReference>
<evidence type="ECO:0000256" key="4">
    <source>
        <dbReference type="ARBA" id="ARBA00022737"/>
    </source>
</evidence>
<feature type="compositionally biased region" description="Basic and acidic residues" evidence="12">
    <location>
        <begin position="345"/>
        <end position="357"/>
    </location>
</feature>
<evidence type="ECO:0000256" key="6">
    <source>
        <dbReference type="ARBA" id="ARBA00022833"/>
    </source>
</evidence>
<keyword evidence="5 11" id="KW-0863">Zinc-finger</keyword>
<feature type="compositionally biased region" description="Basic and acidic residues" evidence="12">
    <location>
        <begin position="443"/>
        <end position="460"/>
    </location>
</feature>
<feature type="domain" description="C2H2-type" evidence="13">
    <location>
        <begin position="584"/>
        <end position="608"/>
    </location>
</feature>
<feature type="compositionally biased region" description="Polar residues" evidence="12">
    <location>
        <begin position="333"/>
        <end position="344"/>
    </location>
</feature>
<dbReference type="AlphaFoldDB" id="A0A8X8BRY2"/>
<feature type="region of interest" description="Disordered" evidence="12">
    <location>
        <begin position="294"/>
        <end position="362"/>
    </location>
</feature>
<feature type="region of interest" description="Disordered" evidence="12">
    <location>
        <begin position="440"/>
        <end position="460"/>
    </location>
</feature>
<comment type="subcellular location">
    <subcellularLocation>
        <location evidence="1">Nucleus</location>
    </subcellularLocation>
</comment>
<evidence type="ECO:0000256" key="7">
    <source>
        <dbReference type="ARBA" id="ARBA00023015"/>
    </source>
</evidence>
<comment type="similarity">
    <text evidence="2">Belongs to the krueppel C2H2-type zinc-finger protein family.</text>
</comment>
<gene>
    <name evidence="14" type="primary">Znf577</name>
    <name evidence="14" type="ORF">GTO96_0002614</name>
</gene>
<sequence>MPWKVFSPAFNRQLSAFVTREVRIASRCIQKKLIRFLLRDFNVVCIERLRMECEMQTLFEEEMMAAVEVIIAEIANHVEQSYSTSQLELTPGNKESELGHLGGRWNSVIMVETAGRPIISDAGMERLAASSEVIPSQTKVPSVKKEPLDQETTSTVGSAIDPSCLYEDGHATKNETPDTECSTDDPGCIIKKDSKDDVVLFVKEEDSNKDCYQISPDNRSLEPDNNAEGLYYREACNQASADLGEDNSDQELTDRLSYDVQLSSDPEHEVCYQESNDTIYELQFSSEHHTHESLMLEKEKCEEDCDSQKDESPYTASPKQPQNTPVQEEHTFDLSSAIQASQQQMDKEHQVEREENPLRSSAISASKKKLLQCRSQPVVKLVPIDRAGHLLQGNNDSALHYCSICSKVFKRKAQLQVHERNHTAKKAYAAIVCNTTLPSKSGKTSDRQAGDVFPSKDDHLQDLHNSADEERYICHKSDRTITLKMKPNTDTPAQPIIKKHICAICGKIFPYKSFLENHKRTHFGQKLYGCSECGKKFSYKGSLQSHQRLHTGDRPYVCIVCARGFRQMSHLQQHMRIHTGEKPYSCSKCGDRFIQLSHLRRHEKVYSH</sequence>
<dbReference type="PANTHER" id="PTHR24394:SF29">
    <property type="entry name" value="MYONEURIN"/>
    <property type="match status" value="1"/>
</dbReference>
<feature type="compositionally biased region" description="Polar residues" evidence="12">
    <location>
        <begin position="314"/>
        <end position="326"/>
    </location>
</feature>
<dbReference type="Proteomes" id="UP000886611">
    <property type="component" value="Unassembled WGS sequence"/>
</dbReference>
<keyword evidence="9" id="KW-0804">Transcription</keyword>
<evidence type="ECO:0000256" key="9">
    <source>
        <dbReference type="ARBA" id="ARBA00023163"/>
    </source>
</evidence>
<dbReference type="OrthoDB" id="8113227at2759"/>
<organism evidence="14 15">
    <name type="scientific">Polypterus senegalus</name>
    <name type="common">Senegal bichir</name>
    <dbReference type="NCBI Taxonomy" id="55291"/>
    <lineage>
        <taxon>Eukaryota</taxon>
        <taxon>Metazoa</taxon>
        <taxon>Chordata</taxon>
        <taxon>Craniata</taxon>
        <taxon>Vertebrata</taxon>
        <taxon>Euteleostomi</taxon>
        <taxon>Actinopterygii</taxon>
        <taxon>Polypteriformes</taxon>
        <taxon>Polypteridae</taxon>
        <taxon>Polypterus</taxon>
    </lineage>
</organism>
<dbReference type="FunFam" id="3.30.160.60:FF:001498">
    <property type="entry name" value="Zinc finger protein 404"/>
    <property type="match status" value="1"/>
</dbReference>
<proteinExistence type="inferred from homology"/>
<feature type="domain" description="C2H2-type" evidence="13">
    <location>
        <begin position="556"/>
        <end position="583"/>
    </location>
</feature>
<dbReference type="Pfam" id="PF00096">
    <property type="entry name" value="zf-C2H2"/>
    <property type="match status" value="5"/>
</dbReference>
<dbReference type="GO" id="GO:0005634">
    <property type="term" value="C:nucleus"/>
    <property type="evidence" value="ECO:0007669"/>
    <property type="project" value="UniProtKB-SubCell"/>
</dbReference>
<dbReference type="GO" id="GO:0008270">
    <property type="term" value="F:zinc ion binding"/>
    <property type="evidence" value="ECO:0007669"/>
    <property type="project" value="UniProtKB-KW"/>
</dbReference>
<evidence type="ECO:0000256" key="12">
    <source>
        <dbReference type="SAM" id="MobiDB-lite"/>
    </source>
</evidence>
<dbReference type="SUPFAM" id="SSF57667">
    <property type="entry name" value="beta-beta-alpha zinc fingers"/>
    <property type="match status" value="4"/>
</dbReference>
<feature type="non-terminal residue" evidence="14">
    <location>
        <position position="1"/>
    </location>
</feature>
<evidence type="ECO:0000256" key="3">
    <source>
        <dbReference type="ARBA" id="ARBA00022723"/>
    </source>
</evidence>
<protein>
    <submittedName>
        <fullName evidence="14">ZN577 protein</fullName>
    </submittedName>
</protein>
<keyword evidence="6" id="KW-0862">Zinc</keyword>
<keyword evidence="4" id="KW-0677">Repeat</keyword>
<keyword evidence="7" id="KW-0805">Transcription regulation</keyword>
<feature type="non-terminal residue" evidence="14">
    <location>
        <position position="608"/>
    </location>
</feature>
<dbReference type="FunFam" id="3.30.160.60:FF:002343">
    <property type="entry name" value="Zinc finger protein 33A"/>
    <property type="match status" value="1"/>
</dbReference>
<dbReference type="FunFam" id="3.30.160.60:FF:000382">
    <property type="entry name" value="zinc finger protein 35 isoform X4"/>
    <property type="match status" value="1"/>
</dbReference>
<dbReference type="GO" id="GO:0000981">
    <property type="term" value="F:DNA-binding transcription factor activity, RNA polymerase II-specific"/>
    <property type="evidence" value="ECO:0007669"/>
    <property type="project" value="TreeGrafter"/>
</dbReference>
<evidence type="ECO:0000259" key="13">
    <source>
        <dbReference type="PROSITE" id="PS50157"/>
    </source>
</evidence>
<dbReference type="SMART" id="SM00355">
    <property type="entry name" value="ZnF_C2H2"/>
    <property type="match status" value="5"/>
</dbReference>
<dbReference type="PROSITE" id="PS50157">
    <property type="entry name" value="ZINC_FINGER_C2H2_2"/>
    <property type="match status" value="5"/>
</dbReference>